<evidence type="ECO:0000313" key="1">
    <source>
        <dbReference type="EMBL" id="SQA94818.1"/>
    </source>
</evidence>
<name>A0A2X2SRL2_CAPOC</name>
<sequence>MVIKPLSYFVEICYQKDLKTNPMKQLFFLILVLPLLAMTSPNKEAKQRKVVEEYVHTLLNTDDEVIQKISNNEDIQNISPLLKLTRTFTKEEIDDIKGFLLFVKQTLKGHKYKIVNFKEGAKKLKKDKITPPESDRGELFYIYDIDQKGVFFQASIIVDDDYKIISIALGMCDLPQRLCFLYL</sequence>
<protein>
    <submittedName>
        <fullName evidence="1">Uncharacterized protein</fullName>
    </submittedName>
</protein>
<reference evidence="1 2" key="1">
    <citation type="submission" date="2018-06" db="EMBL/GenBank/DDBJ databases">
        <authorList>
            <consortium name="Pathogen Informatics"/>
            <person name="Doyle S."/>
        </authorList>
    </citation>
    <scope>NUCLEOTIDE SEQUENCE [LARGE SCALE GENOMIC DNA]</scope>
    <source>
        <strain evidence="1 2">NCTC11545</strain>
    </source>
</reference>
<gene>
    <name evidence="1" type="ORF">NCTC11545_02014</name>
</gene>
<evidence type="ECO:0000313" key="2">
    <source>
        <dbReference type="Proteomes" id="UP000250169"/>
    </source>
</evidence>
<dbReference type="AlphaFoldDB" id="A0A2X2SRL2"/>
<proteinExistence type="predicted"/>
<dbReference type="EMBL" id="UAVS01000007">
    <property type="protein sequence ID" value="SQA94818.1"/>
    <property type="molecule type" value="Genomic_DNA"/>
</dbReference>
<organism evidence="1 2">
    <name type="scientific">Capnocytophaga ochracea</name>
    <dbReference type="NCBI Taxonomy" id="1018"/>
    <lineage>
        <taxon>Bacteria</taxon>
        <taxon>Pseudomonadati</taxon>
        <taxon>Bacteroidota</taxon>
        <taxon>Flavobacteriia</taxon>
        <taxon>Flavobacteriales</taxon>
        <taxon>Flavobacteriaceae</taxon>
        <taxon>Capnocytophaga</taxon>
    </lineage>
</organism>
<dbReference type="Proteomes" id="UP000250169">
    <property type="component" value="Unassembled WGS sequence"/>
</dbReference>
<accession>A0A2X2SRL2</accession>